<dbReference type="KEGG" id="lbc:LACBIDRAFT_324866"/>
<dbReference type="InParanoid" id="B0D3B0"/>
<evidence type="ECO:0000256" key="1">
    <source>
        <dbReference type="SAM" id="MobiDB-lite"/>
    </source>
</evidence>
<evidence type="ECO:0000313" key="3">
    <source>
        <dbReference type="Proteomes" id="UP000001194"/>
    </source>
</evidence>
<organism evidence="3">
    <name type="scientific">Laccaria bicolor (strain S238N-H82 / ATCC MYA-4686)</name>
    <name type="common">Bicoloured deceiver</name>
    <name type="synonym">Laccaria laccata var. bicolor</name>
    <dbReference type="NCBI Taxonomy" id="486041"/>
    <lineage>
        <taxon>Eukaryota</taxon>
        <taxon>Fungi</taxon>
        <taxon>Dikarya</taxon>
        <taxon>Basidiomycota</taxon>
        <taxon>Agaricomycotina</taxon>
        <taxon>Agaricomycetes</taxon>
        <taxon>Agaricomycetidae</taxon>
        <taxon>Agaricales</taxon>
        <taxon>Agaricineae</taxon>
        <taxon>Hydnangiaceae</taxon>
        <taxon>Laccaria</taxon>
    </lineage>
</organism>
<dbReference type="RefSeq" id="XP_001878184.1">
    <property type="nucleotide sequence ID" value="XM_001878149.1"/>
</dbReference>
<feature type="region of interest" description="Disordered" evidence="1">
    <location>
        <begin position="109"/>
        <end position="129"/>
    </location>
</feature>
<accession>B0D3B0</accession>
<dbReference type="EMBL" id="DS547096">
    <property type="protein sequence ID" value="EDR10883.1"/>
    <property type="molecule type" value="Genomic_DNA"/>
</dbReference>
<name>B0D3B0_LACBS</name>
<dbReference type="AlphaFoldDB" id="B0D3B0"/>
<gene>
    <name evidence="2" type="ORF">LACBIDRAFT_324866</name>
</gene>
<keyword evidence="3" id="KW-1185">Reference proteome</keyword>
<dbReference type="HOGENOM" id="CLU_1578787_0_0_1"/>
<evidence type="ECO:0000313" key="2">
    <source>
        <dbReference type="EMBL" id="EDR10883.1"/>
    </source>
</evidence>
<protein>
    <submittedName>
        <fullName evidence="2">Predicted protein</fullName>
    </submittedName>
</protein>
<reference evidence="2 3" key="1">
    <citation type="journal article" date="2008" name="Nature">
        <title>The genome of Laccaria bicolor provides insights into mycorrhizal symbiosis.</title>
        <authorList>
            <person name="Martin F."/>
            <person name="Aerts A."/>
            <person name="Ahren D."/>
            <person name="Brun A."/>
            <person name="Danchin E.G.J."/>
            <person name="Duchaussoy F."/>
            <person name="Gibon J."/>
            <person name="Kohler A."/>
            <person name="Lindquist E."/>
            <person name="Pereda V."/>
            <person name="Salamov A."/>
            <person name="Shapiro H.J."/>
            <person name="Wuyts J."/>
            <person name="Blaudez D."/>
            <person name="Buee M."/>
            <person name="Brokstein P."/>
            <person name="Canbaeck B."/>
            <person name="Cohen D."/>
            <person name="Courty P.E."/>
            <person name="Coutinho P.M."/>
            <person name="Delaruelle C."/>
            <person name="Detter J.C."/>
            <person name="Deveau A."/>
            <person name="DiFazio S."/>
            <person name="Duplessis S."/>
            <person name="Fraissinet-Tachet L."/>
            <person name="Lucic E."/>
            <person name="Frey-Klett P."/>
            <person name="Fourrey C."/>
            <person name="Feussner I."/>
            <person name="Gay G."/>
            <person name="Grimwood J."/>
            <person name="Hoegger P.J."/>
            <person name="Jain P."/>
            <person name="Kilaru S."/>
            <person name="Labbe J."/>
            <person name="Lin Y.C."/>
            <person name="Legue V."/>
            <person name="Le Tacon F."/>
            <person name="Marmeisse R."/>
            <person name="Melayah D."/>
            <person name="Montanini B."/>
            <person name="Muratet M."/>
            <person name="Nehls U."/>
            <person name="Niculita-Hirzel H."/>
            <person name="Oudot-Le Secq M.P."/>
            <person name="Peter M."/>
            <person name="Quesneville H."/>
            <person name="Rajashekar B."/>
            <person name="Reich M."/>
            <person name="Rouhier N."/>
            <person name="Schmutz J."/>
            <person name="Yin T."/>
            <person name="Chalot M."/>
            <person name="Henrissat B."/>
            <person name="Kuees U."/>
            <person name="Lucas S."/>
            <person name="Van de Peer Y."/>
            <person name="Podila G.K."/>
            <person name="Polle A."/>
            <person name="Pukkila P.J."/>
            <person name="Richardson P.M."/>
            <person name="Rouze P."/>
            <person name="Sanders I.R."/>
            <person name="Stajich J.E."/>
            <person name="Tunlid A."/>
            <person name="Tuskan G."/>
            <person name="Grigoriev I.V."/>
        </authorList>
    </citation>
    <scope>NUCLEOTIDE SEQUENCE [LARGE SCALE GENOMIC DNA]</scope>
    <source>
        <strain evidence="3">S238N-H82 / ATCC MYA-4686</strain>
    </source>
</reference>
<proteinExistence type="predicted"/>
<dbReference type="GeneID" id="6074177"/>
<feature type="compositionally biased region" description="Basic and acidic residues" evidence="1">
    <location>
        <begin position="113"/>
        <end position="124"/>
    </location>
</feature>
<dbReference type="Proteomes" id="UP000001194">
    <property type="component" value="Unassembled WGS sequence"/>
</dbReference>
<sequence>MRFERGLGYNVPKLLQLRGKVEGGGRTSSIEEEFEIAAPKDMRKPPISDQRPNLLTPPHSQLTGKWSLVLLNQYLLGDIIGFPPPSHVRNILEVRRLCLHSEKAIGPTVSRLPEPRQDTLRDAPSRGLRPQHPVRSIHILNVNAEDVNFEFGRSGNHPGINKDLLARGW</sequence>